<name>A0A7J8Q3W3_GOSRA</name>
<sequence>MSRKPASMTRTLCPSCM</sequence>
<organism evidence="1 2">
    <name type="scientific">Gossypium raimondii</name>
    <name type="common">Peruvian cotton</name>
    <name type="synonym">Gossypium klotzschianum subsp. raimondii</name>
    <dbReference type="NCBI Taxonomy" id="29730"/>
    <lineage>
        <taxon>Eukaryota</taxon>
        <taxon>Viridiplantae</taxon>
        <taxon>Streptophyta</taxon>
        <taxon>Embryophyta</taxon>
        <taxon>Tracheophyta</taxon>
        <taxon>Spermatophyta</taxon>
        <taxon>Magnoliopsida</taxon>
        <taxon>eudicotyledons</taxon>
        <taxon>Gunneridae</taxon>
        <taxon>Pentapetalae</taxon>
        <taxon>rosids</taxon>
        <taxon>malvids</taxon>
        <taxon>Malvales</taxon>
        <taxon>Malvaceae</taxon>
        <taxon>Malvoideae</taxon>
        <taxon>Gossypium</taxon>
    </lineage>
</organism>
<comment type="caution">
    <text evidence="1">The sequence shown here is derived from an EMBL/GenBank/DDBJ whole genome shotgun (WGS) entry which is preliminary data.</text>
</comment>
<reference evidence="1 2" key="1">
    <citation type="journal article" date="2019" name="Genome Biol. Evol.">
        <title>Insights into the evolution of the New World diploid cottons (Gossypium, subgenus Houzingenia) based on genome sequencing.</title>
        <authorList>
            <person name="Grover C.E."/>
            <person name="Arick M.A. 2nd"/>
            <person name="Thrash A."/>
            <person name="Conover J.L."/>
            <person name="Sanders W.S."/>
            <person name="Peterson D.G."/>
            <person name="Frelichowski J.E."/>
            <person name="Scheffler J.A."/>
            <person name="Scheffler B.E."/>
            <person name="Wendel J.F."/>
        </authorList>
    </citation>
    <scope>NUCLEOTIDE SEQUENCE [LARGE SCALE GENOMIC DNA]</scope>
    <source>
        <strain evidence="1">8</strain>
        <tissue evidence="1">Leaf</tissue>
    </source>
</reference>
<accession>A0A7J8Q3W3</accession>
<dbReference type="Proteomes" id="UP000593578">
    <property type="component" value="Unassembled WGS sequence"/>
</dbReference>
<proteinExistence type="predicted"/>
<dbReference type="EMBL" id="JABEZZ010000009">
    <property type="protein sequence ID" value="MBA0596138.1"/>
    <property type="molecule type" value="Genomic_DNA"/>
</dbReference>
<gene>
    <name evidence="1" type="ORF">Gorai_012970</name>
</gene>
<protein>
    <submittedName>
        <fullName evidence="1">Uncharacterized protein</fullName>
    </submittedName>
</protein>
<evidence type="ECO:0000313" key="2">
    <source>
        <dbReference type="Proteomes" id="UP000593578"/>
    </source>
</evidence>
<dbReference type="AlphaFoldDB" id="A0A7J8Q3W3"/>
<evidence type="ECO:0000313" key="1">
    <source>
        <dbReference type="EMBL" id="MBA0596138.1"/>
    </source>
</evidence>